<evidence type="ECO:0000259" key="1">
    <source>
        <dbReference type="Pfam" id="PF24750"/>
    </source>
</evidence>
<proteinExistence type="predicted"/>
<name>A0AAD3XZH1_NEPGR</name>
<protein>
    <recommendedName>
        <fullName evidence="1">F-box protein At3g26010-like beta-propeller domain-containing protein</fullName>
    </recommendedName>
</protein>
<accession>A0AAD3XZH1</accession>
<dbReference type="SUPFAM" id="SSF81383">
    <property type="entry name" value="F-box domain"/>
    <property type="match status" value="1"/>
</dbReference>
<dbReference type="Pfam" id="PF24750">
    <property type="entry name" value="b-prop_At3g26010-like"/>
    <property type="match status" value="1"/>
</dbReference>
<sequence>MAFNDDQIYEIFSWLSVKSLRKLASVSKQCKGFLSEPNFIRLQSHHATLKAAVADEGYFVQSKYGASWSFLPSLAMDSASSVLPLDSLEFLGKQWLRIISSSNGLLLCVQTANYDPGSLYVVNPATQTWTTIPTPEEIKEMLRCDSYFDYGLGIVFEYIGSDVDFSDDYLLMVASKFGLIIYSPTTRTWEMRHRFVVRGNSYLRQDNQVYLKNIGVHFLCDKLHFSAIRPHIMAFSPSGGTTRLLKIPRDAWRRRDVCSSNLRIFRWKGNSYNGQPTISLVRLEKKKCFKVWVLKDYTNSLWTEILKVRVKVMAAGEVNPVVAGYAISGGSWLVFATARNLYKYNLEDKDFEKVQVVGRHGVFDPFDFCEHSAGGVDIFPYSSTLQQPWIRPVERIRVYSSPL</sequence>
<comment type="caution">
    <text evidence="2">The sequence shown here is derived from an EMBL/GenBank/DDBJ whole genome shotgun (WGS) entry which is preliminary data.</text>
</comment>
<dbReference type="InterPro" id="IPR050796">
    <property type="entry name" value="SCF_F-box_component"/>
</dbReference>
<evidence type="ECO:0000313" key="3">
    <source>
        <dbReference type="Proteomes" id="UP001279734"/>
    </source>
</evidence>
<evidence type="ECO:0000313" key="2">
    <source>
        <dbReference type="EMBL" id="GMH21990.1"/>
    </source>
</evidence>
<dbReference type="PANTHER" id="PTHR31672">
    <property type="entry name" value="BNACNNG10540D PROTEIN"/>
    <property type="match status" value="1"/>
</dbReference>
<organism evidence="2 3">
    <name type="scientific">Nepenthes gracilis</name>
    <name type="common">Slender pitcher plant</name>
    <dbReference type="NCBI Taxonomy" id="150966"/>
    <lineage>
        <taxon>Eukaryota</taxon>
        <taxon>Viridiplantae</taxon>
        <taxon>Streptophyta</taxon>
        <taxon>Embryophyta</taxon>
        <taxon>Tracheophyta</taxon>
        <taxon>Spermatophyta</taxon>
        <taxon>Magnoliopsida</taxon>
        <taxon>eudicotyledons</taxon>
        <taxon>Gunneridae</taxon>
        <taxon>Pentapetalae</taxon>
        <taxon>Caryophyllales</taxon>
        <taxon>Nepenthaceae</taxon>
        <taxon>Nepenthes</taxon>
    </lineage>
</organism>
<dbReference type="AlphaFoldDB" id="A0AAD3XZH1"/>
<dbReference type="InterPro" id="IPR036047">
    <property type="entry name" value="F-box-like_dom_sf"/>
</dbReference>
<gene>
    <name evidence="2" type="ORF">Nepgr_023833</name>
</gene>
<dbReference type="InterPro" id="IPR011044">
    <property type="entry name" value="Quino_amine_DH_bsu"/>
</dbReference>
<dbReference type="EMBL" id="BSYO01000024">
    <property type="protein sequence ID" value="GMH21990.1"/>
    <property type="molecule type" value="Genomic_DNA"/>
</dbReference>
<dbReference type="Proteomes" id="UP001279734">
    <property type="component" value="Unassembled WGS sequence"/>
</dbReference>
<dbReference type="SUPFAM" id="SSF50969">
    <property type="entry name" value="YVTN repeat-like/Quinoprotein amine dehydrogenase"/>
    <property type="match status" value="1"/>
</dbReference>
<dbReference type="PANTHER" id="PTHR31672:SF13">
    <property type="entry name" value="F-BOX PROTEIN CPR30-LIKE"/>
    <property type="match status" value="1"/>
</dbReference>
<feature type="domain" description="F-box protein At3g26010-like beta-propeller" evidence="1">
    <location>
        <begin position="97"/>
        <end position="351"/>
    </location>
</feature>
<keyword evidence="3" id="KW-1185">Reference proteome</keyword>
<dbReference type="InterPro" id="IPR056592">
    <property type="entry name" value="Beta-prop_At3g26010-like"/>
</dbReference>
<reference evidence="2" key="1">
    <citation type="submission" date="2023-05" db="EMBL/GenBank/DDBJ databases">
        <title>Nepenthes gracilis genome sequencing.</title>
        <authorList>
            <person name="Fukushima K."/>
        </authorList>
    </citation>
    <scope>NUCLEOTIDE SEQUENCE</scope>
    <source>
        <strain evidence="2">SING2019-196</strain>
    </source>
</reference>